<organism evidence="1">
    <name type="scientific">Rhizophora mucronata</name>
    <name type="common">Asiatic mangrove</name>
    <dbReference type="NCBI Taxonomy" id="61149"/>
    <lineage>
        <taxon>Eukaryota</taxon>
        <taxon>Viridiplantae</taxon>
        <taxon>Streptophyta</taxon>
        <taxon>Embryophyta</taxon>
        <taxon>Tracheophyta</taxon>
        <taxon>Spermatophyta</taxon>
        <taxon>Magnoliopsida</taxon>
        <taxon>eudicotyledons</taxon>
        <taxon>Gunneridae</taxon>
        <taxon>Pentapetalae</taxon>
        <taxon>rosids</taxon>
        <taxon>fabids</taxon>
        <taxon>Malpighiales</taxon>
        <taxon>Rhizophoraceae</taxon>
        <taxon>Rhizophora</taxon>
    </lineage>
</organism>
<reference evidence="1" key="1">
    <citation type="submission" date="2018-02" db="EMBL/GenBank/DDBJ databases">
        <title>Rhizophora mucronata_Transcriptome.</title>
        <authorList>
            <person name="Meera S.P."/>
            <person name="Sreeshan A."/>
            <person name="Augustine A."/>
        </authorList>
    </citation>
    <scope>NUCLEOTIDE SEQUENCE</scope>
    <source>
        <tissue evidence="1">Leaf</tissue>
    </source>
</reference>
<dbReference type="EMBL" id="GGEC01061339">
    <property type="protein sequence ID" value="MBX41823.1"/>
    <property type="molecule type" value="Transcribed_RNA"/>
</dbReference>
<sequence>MNITRKLPQSLSTCNYLAGSHSGFAYEFVSGGKFLSTIRNCLSTL</sequence>
<evidence type="ECO:0000313" key="1">
    <source>
        <dbReference type="EMBL" id="MBX41823.1"/>
    </source>
</evidence>
<protein>
    <submittedName>
        <fullName evidence="1">Uncharacterized protein</fullName>
    </submittedName>
</protein>
<name>A0A2P2NHB6_RHIMU</name>
<dbReference type="AlphaFoldDB" id="A0A2P2NHB6"/>
<proteinExistence type="predicted"/>
<accession>A0A2P2NHB6</accession>